<sequence length="89" mass="9532">MAGERAVTVTITKGRVSPPPSHVDVAVGTPVAITVSEDRDDVVHVHGYDEEVALHAGTPVVIRFVADQTGTFEVETHETGLTLFQLVVR</sequence>
<reference evidence="1 2" key="1">
    <citation type="submission" date="2019-02" db="EMBL/GenBank/DDBJ databases">
        <title>Genomic Encyclopedia of Type Strains, Phase IV (KMG-IV): sequencing the most valuable type-strain genomes for metagenomic binning, comparative biology and taxonomic classification.</title>
        <authorList>
            <person name="Goeker M."/>
        </authorList>
    </citation>
    <scope>NUCLEOTIDE SEQUENCE [LARGE SCALE GENOMIC DNA]</scope>
    <source>
        <strain evidence="1 2">DSM 45622</strain>
    </source>
</reference>
<dbReference type="AlphaFoldDB" id="A0A4Q7NSN6"/>
<gene>
    <name evidence="1" type="ORF">EV189_1904</name>
</gene>
<accession>A0A4Q7NSN6</accession>
<evidence type="ECO:0008006" key="3">
    <source>
        <dbReference type="Google" id="ProtNLM"/>
    </source>
</evidence>
<protein>
    <recommendedName>
        <fullName evidence="3">EfeO-type cupredoxin-like domain-containing protein</fullName>
    </recommendedName>
</protein>
<evidence type="ECO:0000313" key="1">
    <source>
        <dbReference type="EMBL" id="RZS90121.1"/>
    </source>
</evidence>
<comment type="caution">
    <text evidence="1">The sequence shown here is derived from an EMBL/GenBank/DDBJ whole genome shotgun (WGS) entry which is preliminary data.</text>
</comment>
<dbReference type="InterPro" id="IPR008972">
    <property type="entry name" value="Cupredoxin"/>
</dbReference>
<name>A0A4Q7NSN6_9ACTN</name>
<dbReference type="SUPFAM" id="SSF49503">
    <property type="entry name" value="Cupredoxins"/>
    <property type="match status" value="1"/>
</dbReference>
<dbReference type="EMBL" id="SGXD01000002">
    <property type="protein sequence ID" value="RZS90121.1"/>
    <property type="molecule type" value="Genomic_DNA"/>
</dbReference>
<proteinExistence type="predicted"/>
<dbReference type="Proteomes" id="UP000293638">
    <property type="component" value="Unassembled WGS sequence"/>
</dbReference>
<evidence type="ECO:0000313" key="2">
    <source>
        <dbReference type="Proteomes" id="UP000293638"/>
    </source>
</evidence>
<keyword evidence="2" id="KW-1185">Reference proteome</keyword>
<organism evidence="1 2">
    <name type="scientific">Motilibacter rhizosphaerae</name>
    <dbReference type="NCBI Taxonomy" id="598652"/>
    <lineage>
        <taxon>Bacteria</taxon>
        <taxon>Bacillati</taxon>
        <taxon>Actinomycetota</taxon>
        <taxon>Actinomycetes</taxon>
        <taxon>Motilibacterales</taxon>
        <taxon>Motilibacteraceae</taxon>
        <taxon>Motilibacter</taxon>
    </lineage>
</organism>
<dbReference type="Gene3D" id="2.60.40.420">
    <property type="entry name" value="Cupredoxins - blue copper proteins"/>
    <property type="match status" value="1"/>
</dbReference>